<protein>
    <submittedName>
        <fullName evidence="1">Uncharacterized protein</fullName>
    </submittedName>
</protein>
<gene>
    <name evidence="1" type="ORF">CYJ10_21575</name>
</gene>
<evidence type="ECO:0000313" key="2">
    <source>
        <dbReference type="Proteomes" id="UP000234341"/>
    </source>
</evidence>
<comment type="caution">
    <text evidence="1">The sequence shown here is derived from an EMBL/GenBank/DDBJ whole genome shotgun (WGS) entry which is preliminary data.</text>
</comment>
<proteinExistence type="predicted"/>
<name>A0A2N5C8E7_9BURK</name>
<dbReference type="EMBL" id="PJRP01000011">
    <property type="protein sequence ID" value="PLP98480.1"/>
    <property type="molecule type" value="Genomic_DNA"/>
</dbReference>
<dbReference type="AlphaFoldDB" id="A0A2N5C8E7"/>
<dbReference type="Proteomes" id="UP000234341">
    <property type="component" value="Unassembled WGS sequence"/>
</dbReference>
<evidence type="ECO:0000313" key="1">
    <source>
        <dbReference type="EMBL" id="PLP98480.1"/>
    </source>
</evidence>
<accession>A0A2N5C8E7</accession>
<reference evidence="1 2" key="1">
    <citation type="submission" date="2017-12" db="EMBL/GenBank/DDBJ databases">
        <title>Genome sequence of the active heterotrophic nitrifier-denitrifier, Cupriavidus pauculus UM1.</title>
        <authorList>
            <person name="Putonti C."/>
            <person name="Castignetti D."/>
        </authorList>
    </citation>
    <scope>NUCLEOTIDE SEQUENCE [LARGE SCALE GENOMIC DNA]</scope>
    <source>
        <strain evidence="1 2">UM1</strain>
    </source>
</reference>
<sequence>MGSEKSVIKHEKTMLALEMVASLRPLTRAEFAQIVGESDATTRRIILSGESAVAGEIAS</sequence>
<organism evidence="1 2">
    <name type="scientific">Cupriavidus pauculus</name>
    <dbReference type="NCBI Taxonomy" id="82633"/>
    <lineage>
        <taxon>Bacteria</taxon>
        <taxon>Pseudomonadati</taxon>
        <taxon>Pseudomonadota</taxon>
        <taxon>Betaproteobacteria</taxon>
        <taxon>Burkholderiales</taxon>
        <taxon>Burkholderiaceae</taxon>
        <taxon>Cupriavidus</taxon>
    </lineage>
</organism>